<reference evidence="1" key="2">
    <citation type="journal article" date="2015" name="Fish Shellfish Immunol.">
        <title>Early steps in the European eel (Anguilla anguilla)-Vibrio vulnificus interaction in the gills: Role of the RtxA13 toxin.</title>
        <authorList>
            <person name="Callol A."/>
            <person name="Pajuelo D."/>
            <person name="Ebbesson L."/>
            <person name="Teles M."/>
            <person name="MacKenzie S."/>
            <person name="Amaro C."/>
        </authorList>
    </citation>
    <scope>NUCLEOTIDE SEQUENCE</scope>
</reference>
<evidence type="ECO:0000313" key="1">
    <source>
        <dbReference type="EMBL" id="JAI05859.1"/>
    </source>
</evidence>
<dbReference type="EMBL" id="GBXM01002719">
    <property type="protein sequence ID" value="JAI05859.1"/>
    <property type="molecule type" value="Transcribed_RNA"/>
</dbReference>
<protein>
    <submittedName>
        <fullName evidence="1">Uncharacterized protein</fullName>
    </submittedName>
</protein>
<organism evidence="1">
    <name type="scientific">Anguilla anguilla</name>
    <name type="common">European freshwater eel</name>
    <name type="synonym">Muraena anguilla</name>
    <dbReference type="NCBI Taxonomy" id="7936"/>
    <lineage>
        <taxon>Eukaryota</taxon>
        <taxon>Metazoa</taxon>
        <taxon>Chordata</taxon>
        <taxon>Craniata</taxon>
        <taxon>Vertebrata</taxon>
        <taxon>Euteleostomi</taxon>
        <taxon>Actinopterygii</taxon>
        <taxon>Neopterygii</taxon>
        <taxon>Teleostei</taxon>
        <taxon>Anguilliformes</taxon>
        <taxon>Anguillidae</taxon>
        <taxon>Anguilla</taxon>
    </lineage>
</organism>
<sequence>MERGLVTAALYGRVYDRDHTPTSP</sequence>
<name>A0A0E9XVZ3_ANGAN</name>
<dbReference type="AlphaFoldDB" id="A0A0E9XVZ3"/>
<reference evidence="1" key="1">
    <citation type="submission" date="2014-11" db="EMBL/GenBank/DDBJ databases">
        <authorList>
            <person name="Amaro Gonzalez C."/>
        </authorList>
    </citation>
    <scope>NUCLEOTIDE SEQUENCE</scope>
</reference>
<accession>A0A0E9XVZ3</accession>
<proteinExistence type="predicted"/>